<feature type="transmembrane region" description="Helical" evidence="7">
    <location>
        <begin position="273"/>
        <end position="295"/>
    </location>
</feature>
<evidence type="ECO:0000256" key="5">
    <source>
        <dbReference type="ARBA" id="ARBA00023136"/>
    </source>
</evidence>
<feature type="transmembrane region" description="Helical" evidence="7">
    <location>
        <begin position="76"/>
        <end position="99"/>
    </location>
</feature>
<evidence type="ECO:0000256" key="4">
    <source>
        <dbReference type="ARBA" id="ARBA00022989"/>
    </source>
</evidence>
<dbReference type="Proteomes" id="UP001059597">
    <property type="component" value="Chromosome"/>
</dbReference>
<keyword evidence="5 7" id="KW-0472">Membrane</keyword>
<evidence type="ECO:0000256" key="6">
    <source>
        <dbReference type="SAM" id="MobiDB-lite"/>
    </source>
</evidence>
<sequence>MSINEHATNADQEQQPPQRSSDEQRLHELGYAQELARSMSAFSNFAVSFTIISVLSGCLTLYGFGMNTGGPALITWGWPLVGLMTLFVGLAMAEVCSSYPTAGGLYYWAAKLAPSHGPAWSWFTGWFNFLGQVAVTAGVDFGAASFTNALLDLQFGFTATPAHTIMLFGIVLLVHGLLNTFGVKLASLLSNVSVWWHILGVLAIVGALVVVPSKHQSASFVFTHFTNNTGWHSSLYVGLLGLLLAQYTFTGYDASAHMTEETHDAAKAGPRGIVMSILVSLVAGWVLLVGITFAIQDYDGALASKTGVPPAQIFIDALGATGGKLLLLIAIGAQFFCGMSSVTANSRMIYAFSRDGALPGSQLWHRINKRTKTPTNAVWLAAGGAFVLGLPYLWNATAYAAVTSIAVIGLYIAYVLPVILRLLQGDRFQRGPWHLGRWSKPVGVIAVGWTLVISVLFMLPTTSPVTAETFNYTPLAVLLVLGFAGTWWLVSARKWFTGPKVQGTAEELAAIENELEF</sequence>
<feature type="transmembrane region" description="Helical" evidence="7">
    <location>
        <begin position="233"/>
        <end position="252"/>
    </location>
</feature>
<evidence type="ECO:0000256" key="3">
    <source>
        <dbReference type="ARBA" id="ARBA00022692"/>
    </source>
</evidence>
<keyword evidence="2" id="KW-0813">Transport</keyword>
<feature type="transmembrane region" description="Helical" evidence="7">
    <location>
        <begin position="164"/>
        <end position="182"/>
    </location>
</feature>
<evidence type="ECO:0000256" key="1">
    <source>
        <dbReference type="ARBA" id="ARBA00004141"/>
    </source>
</evidence>
<evidence type="ECO:0000313" key="8">
    <source>
        <dbReference type="EMBL" id="BDM68461.1"/>
    </source>
</evidence>
<feature type="region of interest" description="Disordered" evidence="6">
    <location>
        <begin position="1"/>
        <end position="23"/>
    </location>
</feature>
<dbReference type="Gene3D" id="1.20.1740.10">
    <property type="entry name" value="Amino acid/polyamine transporter I"/>
    <property type="match status" value="1"/>
</dbReference>
<feature type="compositionally biased region" description="Polar residues" evidence="6">
    <location>
        <begin position="1"/>
        <end position="19"/>
    </location>
</feature>
<keyword evidence="9" id="KW-1185">Reference proteome</keyword>
<reference evidence="8" key="1">
    <citation type="submission" date="2022-06" db="EMBL/GenBank/DDBJ databases">
        <title>Complete genome sequence of Streptomyces nigrescens HEK616.</title>
        <authorList>
            <person name="Asamizu S."/>
            <person name="Onaka H."/>
        </authorList>
    </citation>
    <scope>NUCLEOTIDE SEQUENCE</scope>
    <source>
        <strain evidence="8">HEK616</strain>
    </source>
</reference>
<feature type="transmembrane region" description="Helical" evidence="7">
    <location>
        <begin position="400"/>
        <end position="420"/>
    </location>
</feature>
<organism evidence="8 9">
    <name type="scientific">Streptomyces nigrescens</name>
    <dbReference type="NCBI Taxonomy" id="1920"/>
    <lineage>
        <taxon>Bacteria</taxon>
        <taxon>Bacillati</taxon>
        <taxon>Actinomycetota</taxon>
        <taxon>Actinomycetes</taxon>
        <taxon>Kitasatosporales</taxon>
        <taxon>Streptomycetaceae</taxon>
        <taxon>Streptomyces</taxon>
    </lineage>
</organism>
<keyword evidence="3 7" id="KW-0812">Transmembrane</keyword>
<comment type="subcellular location">
    <subcellularLocation>
        <location evidence="1">Membrane</location>
        <topology evidence="1">Multi-pass membrane protein</topology>
    </subcellularLocation>
</comment>
<name>A0ABN6QRZ9_STRNI</name>
<feature type="transmembrane region" description="Helical" evidence="7">
    <location>
        <begin position="376"/>
        <end position="394"/>
    </location>
</feature>
<keyword evidence="4 7" id="KW-1133">Transmembrane helix</keyword>
<feature type="transmembrane region" description="Helical" evidence="7">
    <location>
        <begin position="45"/>
        <end position="64"/>
    </location>
</feature>
<evidence type="ECO:0000313" key="9">
    <source>
        <dbReference type="Proteomes" id="UP001059597"/>
    </source>
</evidence>
<feature type="transmembrane region" description="Helical" evidence="7">
    <location>
        <begin position="441"/>
        <end position="460"/>
    </location>
</feature>
<evidence type="ECO:0000256" key="7">
    <source>
        <dbReference type="SAM" id="Phobius"/>
    </source>
</evidence>
<feature type="transmembrane region" description="Helical" evidence="7">
    <location>
        <begin position="325"/>
        <end position="344"/>
    </location>
</feature>
<proteinExistence type="predicted"/>
<feature type="transmembrane region" description="Helical" evidence="7">
    <location>
        <begin position="194"/>
        <end position="213"/>
    </location>
</feature>
<accession>A0ABN6QRZ9</accession>
<gene>
    <name evidence="8" type="ORF">HEK616_19480</name>
</gene>
<feature type="transmembrane region" description="Helical" evidence="7">
    <location>
        <begin position="120"/>
        <end position="144"/>
    </location>
</feature>
<dbReference type="EMBL" id="AP026073">
    <property type="protein sequence ID" value="BDM68461.1"/>
    <property type="molecule type" value="Genomic_DNA"/>
</dbReference>
<protein>
    <submittedName>
        <fullName evidence="8">Amino acid transporter</fullName>
    </submittedName>
</protein>
<evidence type="ECO:0000256" key="2">
    <source>
        <dbReference type="ARBA" id="ARBA00022448"/>
    </source>
</evidence>
<dbReference type="PANTHER" id="PTHR45649:SF26">
    <property type="entry name" value="OS04G0435100 PROTEIN"/>
    <property type="match status" value="1"/>
</dbReference>
<dbReference type="Pfam" id="PF13520">
    <property type="entry name" value="AA_permease_2"/>
    <property type="match status" value="1"/>
</dbReference>
<feature type="transmembrane region" description="Helical" evidence="7">
    <location>
        <begin position="472"/>
        <end position="490"/>
    </location>
</feature>
<dbReference type="PIRSF" id="PIRSF006060">
    <property type="entry name" value="AA_transporter"/>
    <property type="match status" value="1"/>
</dbReference>
<dbReference type="InterPro" id="IPR002293">
    <property type="entry name" value="AA/rel_permease1"/>
</dbReference>
<dbReference type="PANTHER" id="PTHR45649">
    <property type="entry name" value="AMINO-ACID PERMEASE BAT1"/>
    <property type="match status" value="1"/>
</dbReference>